<evidence type="ECO:0000256" key="1">
    <source>
        <dbReference type="ARBA" id="ARBA00022676"/>
    </source>
</evidence>
<organism evidence="3 4">
    <name type="scientific">Mycobacterium ahvazicum</name>
    <dbReference type="NCBI Taxonomy" id="1964395"/>
    <lineage>
        <taxon>Bacteria</taxon>
        <taxon>Bacillati</taxon>
        <taxon>Actinomycetota</taxon>
        <taxon>Actinomycetes</taxon>
        <taxon>Mycobacteriales</taxon>
        <taxon>Mycobacteriaceae</taxon>
        <taxon>Mycobacterium</taxon>
        <taxon>Mycobacterium simiae complex</taxon>
    </lineage>
</organism>
<feature type="non-terminal residue" evidence="3">
    <location>
        <position position="1"/>
    </location>
</feature>
<reference evidence="3" key="1">
    <citation type="submission" date="2018-01" db="EMBL/GenBank/DDBJ databases">
        <authorList>
            <consortium name="Urmite Genomes"/>
        </authorList>
    </citation>
    <scope>NUCLEOTIDE SEQUENCE [LARGE SCALE GENOMIC DNA]</scope>
    <source>
        <strain evidence="3">AFP003</strain>
    </source>
</reference>
<dbReference type="CDD" id="cd06533">
    <property type="entry name" value="Glyco_transf_WecG_TagA"/>
    <property type="match status" value="1"/>
</dbReference>
<evidence type="ECO:0000313" key="3">
    <source>
        <dbReference type="EMBL" id="SOX55752.1"/>
    </source>
</evidence>
<dbReference type="EMBL" id="FXEG02000005">
    <property type="protein sequence ID" value="SOX55752.1"/>
    <property type="molecule type" value="Genomic_DNA"/>
</dbReference>
<comment type="caution">
    <text evidence="3">The sequence shown here is derived from an EMBL/GenBank/DDBJ whole genome shotgun (WGS) entry which is preliminary data.</text>
</comment>
<keyword evidence="2" id="KW-0808">Transferase</keyword>
<dbReference type="NCBIfam" id="TIGR00696">
    <property type="entry name" value="wecG_tagA_cpsF"/>
    <property type="match status" value="1"/>
</dbReference>
<dbReference type="InterPro" id="IPR004629">
    <property type="entry name" value="WecG_TagA_CpsF"/>
</dbReference>
<evidence type="ECO:0000256" key="2">
    <source>
        <dbReference type="ARBA" id="ARBA00022679"/>
    </source>
</evidence>
<gene>
    <name evidence="3" type="ORF">MAAFP003_4446</name>
</gene>
<dbReference type="PANTHER" id="PTHR34136:SF1">
    <property type="entry name" value="UDP-N-ACETYL-D-MANNOSAMINURONIC ACID TRANSFERASE"/>
    <property type="match status" value="1"/>
</dbReference>
<dbReference type="Pfam" id="PF03808">
    <property type="entry name" value="Glyco_tran_WecG"/>
    <property type="match status" value="1"/>
</dbReference>
<name>A0A2K4YG39_9MYCO</name>
<keyword evidence="1" id="KW-0328">Glycosyltransferase</keyword>
<dbReference type="PANTHER" id="PTHR34136">
    <property type="match status" value="1"/>
</dbReference>
<keyword evidence="4" id="KW-1185">Reference proteome</keyword>
<evidence type="ECO:0000313" key="4">
    <source>
        <dbReference type="Proteomes" id="UP000236318"/>
    </source>
</evidence>
<proteinExistence type="predicted"/>
<dbReference type="AlphaFoldDB" id="A0A2K4YG39"/>
<dbReference type="Proteomes" id="UP000236318">
    <property type="component" value="Unassembled WGS sequence"/>
</dbReference>
<sequence>VGDLWFDSLTQRDAVDVVRKAWADGRGGSIIPVNVDVAFAASRDGALAALIARGSVVVADGMPLVWAARLRGEPLPERVAGSSLIQPLSAAAAADGKSIYFFGGAAGIPEQAAAALATQFPTLRIAGALSPEFGFDKTEDGTRRAVAAVVAAKPDLVFVGLGFPRQECLIERLRQELPEVWCLACGGGIAMTAGAVRRASPLLQRLGFEWVHRLMLEPRRLARRYLRDDLPFALALMIRSIAARFRRE</sequence>
<accession>A0A2K4YG39</accession>
<protein>
    <submittedName>
        <fullName evidence="3">Glycosyltransferase</fullName>
    </submittedName>
</protein>
<dbReference type="GO" id="GO:0016758">
    <property type="term" value="F:hexosyltransferase activity"/>
    <property type="evidence" value="ECO:0007669"/>
    <property type="project" value="TreeGrafter"/>
</dbReference>